<dbReference type="GeneID" id="300357407"/>
<dbReference type="Proteomes" id="UP000221763">
    <property type="component" value="Unassembled WGS sequence"/>
</dbReference>
<evidence type="ECO:0000313" key="2">
    <source>
        <dbReference type="EMBL" id="PHV58227.1"/>
    </source>
</evidence>
<gene>
    <name evidence="2" type="ORF">CS009_03405</name>
    <name evidence="1" type="ORF">CS010_02795</name>
</gene>
<name>A0A2G3NX84_STRMC</name>
<dbReference type="EMBL" id="PEBM01000021">
    <property type="protein sequence ID" value="PHV58098.1"/>
    <property type="molecule type" value="Genomic_DNA"/>
</dbReference>
<dbReference type="EMBL" id="PEBN01000015">
    <property type="protein sequence ID" value="PHV58227.1"/>
    <property type="molecule type" value="Genomic_DNA"/>
</dbReference>
<evidence type="ECO:0000313" key="4">
    <source>
        <dbReference type="Proteomes" id="UP000222913"/>
    </source>
</evidence>
<organism evidence="1 4">
    <name type="scientific">Streptococcus macedonicus</name>
    <name type="common">Streptococcus gallolyticus macedonicus</name>
    <dbReference type="NCBI Taxonomy" id="59310"/>
    <lineage>
        <taxon>Bacteria</taxon>
        <taxon>Bacillati</taxon>
        <taxon>Bacillota</taxon>
        <taxon>Bacilli</taxon>
        <taxon>Lactobacillales</taxon>
        <taxon>Streptococcaceae</taxon>
        <taxon>Streptococcus</taxon>
    </lineage>
</organism>
<dbReference type="RefSeq" id="WP_081498598.1">
    <property type="nucleotide sequence ID" value="NZ_CP113440.1"/>
</dbReference>
<proteinExistence type="predicted"/>
<dbReference type="Proteomes" id="UP000222913">
    <property type="component" value="Unassembled WGS sequence"/>
</dbReference>
<evidence type="ECO:0000313" key="1">
    <source>
        <dbReference type="EMBL" id="PHV58098.1"/>
    </source>
</evidence>
<dbReference type="AlphaFoldDB" id="A0A2G3NX84"/>
<sequence length="24" mass="2939">MRLVTDHYRRGDIVLNEEDYKGMK</sequence>
<comment type="caution">
    <text evidence="1">The sequence shown here is derived from an EMBL/GenBank/DDBJ whole genome shotgun (WGS) entry which is preliminary data.</text>
</comment>
<accession>A0A2G3NX84</accession>
<reference evidence="3 4" key="1">
    <citation type="submission" date="2017-10" db="EMBL/GenBank/DDBJ databases">
        <title>Whole-genome sequence of three Streptococcus macedonicus strains isolated from Italian cheeses of the Veneto region.</title>
        <authorList>
            <person name="Treu L."/>
            <person name="De Diego-Diaz B."/>
            <person name="Papadimitriou K."/>
            <person name="Tsakalidou E."/>
            <person name="Corich V."/>
            <person name="Giacomini A."/>
        </authorList>
    </citation>
    <scope>NUCLEOTIDE SEQUENCE [LARGE SCALE GENOMIC DNA]</scope>
    <source>
        <strain evidence="2 3">19AS</strain>
        <strain evidence="1 4">27MV</strain>
    </source>
</reference>
<protein>
    <submittedName>
        <fullName evidence="1">Uncharacterized protein</fullName>
    </submittedName>
</protein>
<evidence type="ECO:0000313" key="3">
    <source>
        <dbReference type="Proteomes" id="UP000221763"/>
    </source>
</evidence>